<dbReference type="PANTHER" id="PTHR36122">
    <property type="entry name" value="NICOTINAMIDE RIBOSIDE TRANSPORTER PNUC"/>
    <property type="match status" value="1"/>
</dbReference>
<keyword evidence="6" id="KW-1003">Cell membrane</keyword>
<keyword evidence="8 10" id="KW-1133">Transmembrane helix</keyword>
<comment type="function">
    <text evidence="1">Required for nicotinamide riboside transport across the inner membrane.</text>
</comment>
<comment type="similarity">
    <text evidence="3">Belongs to the nicotinamide ribonucleoside (NR) uptake permease (TC 4.B.1) family.</text>
</comment>
<keyword evidence="7 10" id="KW-0812">Transmembrane</keyword>
<evidence type="ECO:0000256" key="10">
    <source>
        <dbReference type="SAM" id="Phobius"/>
    </source>
</evidence>
<dbReference type="GO" id="GO:0005886">
    <property type="term" value="C:plasma membrane"/>
    <property type="evidence" value="ECO:0007669"/>
    <property type="project" value="UniProtKB-SubCell"/>
</dbReference>
<dbReference type="GO" id="GO:0034257">
    <property type="term" value="F:nicotinamide riboside transmembrane transporter activity"/>
    <property type="evidence" value="ECO:0007669"/>
    <property type="project" value="InterPro"/>
</dbReference>
<evidence type="ECO:0000256" key="6">
    <source>
        <dbReference type="ARBA" id="ARBA00022475"/>
    </source>
</evidence>
<keyword evidence="5" id="KW-0813">Transport</keyword>
<evidence type="ECO:0000256" key="9">
    <source>
        <dbReference type="ARBA" id="ARBA00023136"/>
    </source>
</evidence>
<dbReference type="InterPro" id="IPR006419">
    <property type="entry name" value="NMN_transpt_PnuC"/>
</dbReference>
<evidence type="ECO:0000313" key="11">
    <source>
        <dbReference type="EMBL" id="KAB1063518.1"/>
    </source>
</evidence>
<evidence type="ECO:0000256" key="5">
    <source>
        <dbReference type="ARBA" id="ARBA00022448"/>
    </source>
</evidence>
<organism evidence="11 12">
    <name type="scientific">Salibacter halophilus</name>
    <dbReference type="NCBI Taxonomy" id="1803916"/>
    <lineage>
        <taxon>Bacteria</taxon>
        <taxon>Pseudomonadati</taxon>
        <taxon>Bacteroidota</taxon>
        <taxon>Flavobacteriia</taxon>
        <taxon>Flavobacteriales</taxon>
        <taxon>Salibacteraceae</taxon>
        <taxon>Salibacter</taxon>
    </lineage>
</organism>
<dbReference type="Pfam" id="PF04973">
    <property type="entry name" value="NMN_transporter"/>
    <property type="match status" value="1"/>
</dbReference>
<comment type="caution">
    <text evidence="11">The sequence shown here is derived from an EMBL/GenBank/DDBJ whole genome shotgun (WGS) entry which is preliminary data.</text>
</comment>
<protein>
    <recommendedName>
        <fullName evidence="4">Nicotinamide riboside transporter PnuC</fullName>
    </recommendedName>
</protein>
<sequence>MIEAIKSSYQEMPWIELIAVLSGVLYLVLAAFENIWCWFWSLLSVVLYMYILSNAKLWAETGLQFYYLGTTAYGFYVWKFGGRNKAEKAIEKLDIKQHFLFSGLIVLGALGLGSFLHFNTDASMPFVDSFTTVGAIVVTYMVTRKYLENWLYWIVVDGVGVYMYWSKELYLTALLFLAYTIMVVFGYFKWLRDYHNQDSN</sequence>
<evidence type="ECO:0000256" key="7">
    <source>
        <dbReference type="ARBA" id="ARBA00022692"/>
    </source>
</evidence>
<comment type="subcellular location">
    <subcellularLocation>
        <location evidence="2">Cell membrane</location>
        <topology evidence="2">Multi-pass membrane protein</topology>
    </subcellularLocation>
</comment>
<evidence type="ECO:0000256" key="3">
    <source>
        <dbReference type="ARBA" id="ARBA00006669"/>
    </source>
</evidence>
<evidence type="ECO:0000256" key="2">
    <source>
        <dbReference type="ARBA" id="ARBA00004651"/>
    </source>
</evidence>
<feature type="transmembrane region" description="Helical" evidence="10">
    <location>
        <begin position="99"/>
        <end position="118"/>
    </location>
</feature>
<evidence type="ECO:0000256" key="1">
    <source>
        <dbReference type="ARBA" id="ARBA00002672"/>
    </source>
</evidence>
<dbReference type="NCBIfam" id="TIGR01528">
    <property type="entry name" value="NMN_trans_PnuC"/>
    <property type="match status" value="1"/>
</dbReference>
<proteinExistence type="inferred from homology"/>
<keyword evidence="12" id="KW-1185">Reference proteome</keyword>
<name>A0A6N6M6E4_9FLAO</name>
<gene>
    <name evidence="11" type="ORF">F3059_10655</name>
</gene>
<reference evidence="11 12" key="1">
    <citation type="submission" date="2019-09" db="EMBL/GenBank/DDBJ databases">
        <title>Genomes of Cryomorphaceae.</title>
        <authorList>
            <person name="Bowman J.P."/>
        </authorList>
    </citation>
    <scope>NUCLEOTIDE SEQUENCE [LARGE SCALE GENOMIC DNA]</scope>
    <source>
        <strain evidence="11 12">KCTC 52047</strain>
    </source>
</reference>
<dbReference type="RefSeq" id="WP_151169049.1">
    <property type="nucleotide sequence ID" value="NZ_WACR01000008.1"/>
</dbReference>
<feature type="transmembrane region" description="Helical" evidence="10">
    <location>
        <begin position="57"/>
        <end position="78"/>
    </location>
</feature>
<dbReference type="EMBL" id="WACR01000008">
    <property type="protein sequence ID" value="KAB1063518.1"/>
    <property type="molecule type" value="Genomic_DNA"/>
</dbReference>
<dbReference type="OrthoDB" id="9791248at2"/>
<feature type="transmembrane region" description="Helical" evidence="10">
    <location>
        <begin position="171"/>
        <end position="191"/>
    </location>
</feature>
<evidence type="ECO:0000256" key="8">
    <source>
        <dbReference type="ARBA" id="ARBA00022989"/>
    </source>
</evidence>
<dbReference type="Proteomes" id="UP000435357">
    <property type="component" value="Unassembled WGS sequence"/>
</dbReference>
<evidence type="ECO:0000256" key="4">
    <source>
        <dbReference type="ARBA" id="ARBA00017522"/>
    </source>
</evidence>
<dbReference type="PANTHER" id="PTHR36122:SF2">
    <property type="entry name" value="NICOTINAMIDE RIBOSIDE TRANSPORTER PNUC"/>
    <property type="match status" value="1"/>
</dbReference>
<dbReference type="AlphaFoldDB" id="A0A6N6M6E4"/>
<evidence type="ECO:0000313" key="12">
    <source>
        <dbReference type="Proteomes" id="UP000435357"/>
    </source>
</evidence>
<accession>A0A6N6M6E4</accession>
<keyword evidence="9 10" id="KW-0472">Membrane</keyword>